<feature type="region of interest" description="Disordered" evidence="1">
    <location>
        <begin position="157"/>
        <end position="343"/>
    </location>
</feature>
<gene>
    <name evidence="2" type="ORF">DERYTH_LOCUS18001</name>
</gene>
<feature type="region of interest" description="Disordered" evidence="1">
    <location>
        <begin position="54"/>
        <end position="89"/>
    </location>
</feature>
<comment type="caution">
    <text evidence="2">The sequence shown here is derived from an EMBL/GenBank/DDBJ whole genome shotgun (WGS) entry which is preliminary data.</text>
</comment>
<reference evidence="2" key="1">
    <citation type="submission" date="2021-06" db="EMBL/GenBank/DDBJ databases">
        <authorList>
            <person name="Kallberg Y."/>
            <person name="Tangrot J."/>
            <person name="Rosling A."/>
        </authorList>
    </citation>
    <scope>NUCLEOTIDE SEQUENCE</scope>
    <source>
        <strain evidence="2">MA453B</strain>
    </source>
</reference>
<evidence type="ECO:0000256" key="1">
    <source>
        <dbReference type="SAM" id="MobiDB-lite"/>
    </source>
</evidence>
<keyword evidence="3" id="KW-1185">Reference proteome</keyword>
<name>A0A9N9J3R7_9GLOM</name>
<dbReference type="EMBL" id="CAJVPY010017688">
    <property type="protein sequence ID" value="CAG8763119.1"/>
    <property type="molecule type" value="Genomic_DNA"/>
</dbReference>
<dbReference type="AlphaFoldDB" id="A0A9N9J3R7"/>
<feature type="compositionally biased region" description="Basic and acidic residues" evidence="1">
    <location>
        <begin position="157"/>
        <end position="215"/>
    </location>
</feature>
<organism evidence="2 3">
    <name type="scientific">Dentiscutata erythropus</name>
    <dbReference type="NCBI Taxonomy" id="1348616"/>
    <lineage>
        <taxon>Eukaryota</taxon>
        <taxon>Fungi</taxon>
        <taxon>Fungi incertae sedis</taxon>
        <taxon>Mucoromycota</taxon>
        <taxon>Glomeromycotina</taxon>
        <taxon>Glomeromycetes</taxon>
        <taxon>Diversisporales</taxon>
        <taxon>Gigasporaceae</taxon>
        <taxon>Dentiscutata</taxon>
    </lineage>
</organism>
<feature type="compositionally biased region" description="Polar residues" evidence="1">
    <location>
        <begin position="120"/>
        <end position="131"/>
    </location>
</feature>
<dbReference type="Proteomes" id="UP000789405">
    <property type="component" value="Unassembled WGS sequence"/>
</dbReference>
<accession>A0A9N9J3R7</accession>
<evidence type="ECO:0000313" key="2">
    <source>
        <dbReference type="EMBL" id="CAG8763119.1"/>
    </source>
</evidence>
<dbReference type="OrthoDB" id="10627618at2759"/>
<protein>
    <submittedName>
        <fullName evidence="2">25594_t:CDS:1</fullName>
    </submittedName>
</protein>
<evidence type="ECO:0000313" key="3">
    <source>
        <dbReference type="Proteomes" id="UP000789405"/>
    </source>
</evidence>
<feature type="non-terminal residue" evidence="2">
    <location>
        <position position="343"/>
    </location>
</feature>
<proteinExistence type="predicted"/>
<sequence length="343" mass="39965">MTSQLDRMFGQLRQDEELNAGLARDEKFDILKRKKSLGNIQTLRTYSSTEYIQSYPKTSSNSKQKRPSDSPALLSRSPPPNSNFKSVTPIHNGKLHSMAVENASNETKGSSSPRRALSPTFASSSGLSRMPTNKLHRTLTTAHGSYSKNIQNVYESHAHPREFIEKENRNAMRDRSDDELLKYRQKDTKYRETGETSMDGYHRSSRNREREPVERTRRHSKSRERSDRTKSKIHEIDERGRAKSRTHEVEERGRAKSRTRETDERGRAKSKPRETDEREQRAKSRTREVDERGRAKSRTRETDERGRAKSKPRETEERERAKSKTRETDERGRAKSKTRETDE</sequence>
<feature type="compositionally biased region" description="Polar residues" evidence="1">
    <location>
        <begin position="103"/>
        <end position="113"/>
    </location>
</feature>
<feature type="compositionally biased region" description="Basic and acidic residues" evidence="1">
    <location>
        <begin position="223"/>
        <end position="343"/>
    </location>
</feature>
<feature type="region of interest" description="Disordered" evidence="1">
    <location>
        <begin position="103"/>
        <end position="132"/>
    </location>
</feature>